<dbReference type="PANTHER" id="PTHR46890">
    <property type="entry name" value="NON-LTR RETROLELEMENT REVERSE TRANSCRIPTASE-LIKE PROTEIN-RELATED"/>
    <property type="match status" value="1"/>
</dbReference>
<dbReference type="SUPFAM" id="SSF56672">
    <property type="entry name" value="DNA/RNA polymerases"/>
    <property type="match status" value="1"/>
</dbReference>
<dbReference type="PANTHER" id="PTHR46890:SF50">
    <property type="entry name" value="RNA-DIRECTED DNA POLYMERASE, EUKARYOTA, REVERSE TRANSCRIPTASE ZINC-BINDING DOMAIN PROTEIN-RELATED"/>
    <property type="match status" value="1"/>
</dbReference>
<dbReference type="PROSITE" id="PS50878">
    <property type="entry name" value="RT_POL"/>
    <property type="match status" value="1"/>
</dbReference>
<dbReference type="AlphaFoldDB" id="A0AAD9TL70"/>
<sequence length="200" mass="23191">MDKVIGPNQMAFVKGRQINDSFVIAKEVIHSWRKDDLGGILVKLDFEKAYDNVDHNILFDVLRLMGFRSKWIEWLWDCISTTRLSVLVNGSPTKKFWMERGLQQGDPLSPLLFNLVVEVLSRMLDKPRERGMIKGIGYRNDAIHINHLQFADDTMLFLEPRMNYILHAKRILRCFELASGLKINFHKSCLVKVGTKCLND</sequence>
<feature type="domain" description="Reverse transcriptase" evidence="1">
    <location>
        <begin position="1"/>
        <end position="200"/>
    </location>
</feature>
<keyword evidence="3" id="KW-1185">Reference proteome</keyword>
<organism evidence="2 3">
    <name type="scientific">Dipteronia dyeriana</name>
    <dbReference type="NCBI Taxonomy" id="168575"/>
    <lineage>
        <taxon>Eukaryota</taxon>
        <taxon>Viridiplantae</taxon>
        <taxon>Streptophyta</taxon>
        <taxon>Embryophyta</taxon>
        <taxon>Tracheophyta</taxon>
        <taxon>Spermatophyta</taxon>
        <taxon>Magnoliopsida</taxon>
        <taxon>eudicotyledons</taxon>
        <taxon>Gunneridae</taxon>
        <taxon>Pentapetalae</taxon>
        <taxon>rosids</taxon>
        <taxon>malvids</taxon>
        <taxon>Sapindales</taxon>
        <taxon>Sapindaceae</taxon>
        <taxon>Hippocastanoideae</taxon>
        <taxon>Acereae</taxon>
        <taxon>Dipteronia</taxon>
    </lineage>
</organism>
<dbReference type="Pfam" id="PF00078">
    <property type="entry name" value="RVT_1"/>
    <property type="match status" value="1"/>
</dbReference>
<evidence type="ECO:0000259" key="1">
    <source>
        <dbReference type="PROSITE" id="PS50878"/>
    </source>
</evidence>
<name>A0AAD9TL70_9ROSI</name>
<dbReference type="CDD" id="cd01650">
    <property type="entry name" value="RT_nLTR_like"/>
    <property type="match status" value="1"/>
</dbReference>
<reference evidence="2" key="1">
    <citation type="journal article" date="2023" name="Plant J.">
        <title>Genome sequences and population genomics provide insights into the demographic history, inbreeding, and mutation load of two 'living fossil' tree species of Dipteronia.</title>
        <authorList>
            <person name="Feng Y."/>
            <person name="Comes H.P."/>
            <person name="Chen J."/>
            <person name="Zhu S."/>
            <person name="Lu R."/>
            <person name="Zhang X."/>
            <person name="Li P."/>
            <person name="Qiu J."/>
            <person name="Olsen K.M."/>
            <person name="Qiu Y."/>
        </authorList>
    </citation>
    <scope>NUCLEOTIDE SEQUENCE</scope>
    <source>
        <strain evidence="2">KIB01</strain>
    </source>
</reference>
<comment type="caution">
    <text evidence="2">The sequence shown here is derived from an EMBL/GenBank/DDBJ whole genome shotgun (WGS) entry which is preliminary data.</text>
</comment>
<dbReference type="InterPro" id="IPR000477">
    <property type="entry name" value="RT_dom"/>
</dbReference>
<dbReference type="InterPro" id="IPR052343">
    <property type="entry name" value="Retrotransposon-Effector_Assoc"/>
</dbReference>
<evidence type="ECO:0000313" key="2">
    <source>
        <dbReference type="EMBL" id="KAK2638139.1"/>
    </source>
</evidence>
<proteinExistence type="predicted"/>
<dbReference type="EMBL" id="JANJYI010000008">
    <property type="protein sequence ID" value="KAK2638139.1"/>
    <property type="molecule type" value="Genomic_DNA"/>
</dbReference>
<evidence type="ECO:0000313" key="3">
    <source>
        <dbReference type="Proteomes" id="UP001280121"/>
    </source>
</evidence>
<dbReference type="Proteomes" id="UP001280121">
    <property type="component" value="Unassembled WGS sequence"/>
</dbReference>
<gene>
    <name evidence="2" type="ORF">Ddye_025934</name>
</gene>
<accession>A0AAD9TL70</accession>
<protein>
    <recommendedName>
        <fullName evidence="1">Reverse transcriptase domain-containing protein</fullName>
    </recommendedName>
</protein>
<dbReference type="InterPro" id="IPR043502">
    <property type="entry name" value="DNA/RNA_pol_sf"/>
</dbReference>